<gene>
    <name evidence="4" type="ORF">DIZ79_17455</name>
</gene>
<proteinExistence type="predicted"/>
<feature type="region of interest" description="Disordered" evidence="1">
    <location>
        <begin position="524"/>
        <end position="566"/>
    </location>
</feature>
<dbReference type="Gene3D" id="3.40.50.410">
    <property type="entry name" value="von Willebrand factor, type A domain"/>
    <property type="match status" value="1"/>
</dbReference>
<feature type="compositionally biased region" description="Basic and acidic residues" evidence="1">
    <location>
        <begin position="358"/>
        <end position="381"/>
    </location>
</feature>
<dbReference type="AlphaFoldDB" id="A0A370DGP8"/>
<evidence type="ECO:0000256" key="2">
    <source>
        <dbReference type="SAM" id="Phobius"/>
    </source>
</evidence>
<feature type="domain" description="VWFA" evidence="3">
    <location>
        <begin position="35"/>
        <end position="220"/>
    </location>
</feature>
<dbReference type="SMART" id="SM00327">
    <property type="entry name" value="VWA"/>
    <property type="match status" value="1"/>
</dbReference>
<keyword evidence="2" id="KW-0472">Membrane</keyword>
<organism evidence="4 5">
    <name type="scientific">endosymbiont of Lamellibrachia luymesi</name>
    <dbReference type="NCBI Taxonomy" id="2200907"/>
    <lineage>
        <taxon>Bacteria</taxon>
        <taxon>Pseudomonadati</taxon>
        <taxon>Pseudomonadota</taxon>
        <taxon>Gammaproteobacteria</taxon>
        <taxon>sulfur-oxidizing symbionts</taxon>
    </lineage>
</organism>
<dbReference type="InterPro" id="IPR002035">
    <property type="entry name" value="VWF_A"/>
</dbReference>
<feature type="compositionally biased region" description="Pro residues" evidence="1">
    <location>
        <begin position="524"/>
        <end position="541"/>
    </location>
</feature>
<dbReference type="SUPFAM" id="SSF53300">
    <property type="entry name" value="vWA-like"/>
    <property type="match status" value="1"/>
</dbReference>
<evidence type="ECO:0000256" key="1">
    <source>
        <dbReference type="SAM" id="MobiDB-lite"/>
    </source>
</evidence>
<dbReference type="Pfam" id="PF00092">
    <property type="entry name" value="VWA"/>
    <property type="match status" value="1"/>
</dbReference>
<evidence type="ECO:0000313" key="4">
    <source>
        <dbReference type="EMBL" id="RDH83497.1"/>
    </source>
</evidence>
<protein>
    <recommendedName>
        <fullName evidence="3">VWFA domain-containing protein</fullName>
    </recommendedName>
</protein>
<evidence type="ECO:0000313" key="5">
    <source>
        <dbReference type="Proteomes" id="UP000255508"/>
    </source>
</evidence>
<name>A0A370DGP8_9GAMM</name>
<dbReference type="InterPro" id="IPR036465">
    <property type="entry name" value="vWFA_dom_sf"/>
</dbReference>
<dbReference type="CDD" id="cd00198">
    <property type="entry name" value="vWFA"/>
    <property type="match status" value="1"/>
</dbReference>
<dbReference type="Proteomes" id="UP000255508">
    <property type="component" value="Unassembled WGS sequence"/>
</dbReference>
<comment type="caution">
    <text evidence="4">The sequence shown here is derived from an EMBL/GenBank/DDBJ whole genome shotgun (WGS) entry which is preliminary data.</text>
</comment>
<dbReference type="PROSITE" id="PS50234">
    <property type="entry name" value="VWFA"/>
    <property type="match status" value="1"/>
</dbReference>
<feature type="region of interest" description="Disordered" evidence="1">
    <location>
        <begin position="355"/>
        <end position="386"/>
    </location>
</feature>
<accession>A0A370DGP8</accession>
<feature type="transmembrane region" description="Helical" evidence="2">
    <location>
        <begin position="570"/>
        <end position="595"/>
    </location>
</feature>
<keyword evidence="2" id="KW-0812">Transmembrane</keyword>
<dbReference type="EMBL" id="QFXD01000314">
    <property type="protein sequence ID" value="RDH83497.1"/>
    <property type="molecule type" value="Genomic_DNA"/>
</dbReference>
<keyword evidence="2" id="KW-1133">Transmembrane helix</keyword>
<reference evidence="4 5" key="1">
    <citation type="journal article" date="2018" name="ISME J.">
        <title>Endosymbiont genomes yield clues of tubeworm success.</title>
        <authorList>
            <person name="Li Y."/>
            <person name="Liles M.R."/>
            <person name="Halanych K.M."/>
        </authorList>
    </citation>
    <scope>NUCLEOTIDE SEQUENCE [LARGE SCALE GENOMIC DNA]</scope>
    <source>
        <strain evidence="4">A1422</strain>
    </source>
</reference>
<evidence type="ECO:0000259" key="3">
    <source>
        <dbReference type="PROSITE" id="PS50234"/>
    </source>
</evidence>
<sequence>MKMRGGWIFPVLILVVLGLGAPLTQAKPATGEKADVRILIDISGSMKKNDPGNLRRPALRLLVGLLPTETRAGVWTFGQYVNMQIPLGQVDAAWKRKARNESKKIGSPGQRTNIEMALQRASEDWEGPPTLYRRSLILLTDGMVDVSRNKAKNKASRKQILNKILPRLKKMGVAVNTIALSENADHELMRKLAEATGGWYEQVNNANQLQRVFLRIFEKVGKPDAVPLKDNKFTIDDSITEATVLVFHKPGAKPTQLIPPGGKPIDAESAPDSISWHRDEGYDMLTISDPKSGEWRIRAEVDPDNRVMVVTDLKMNTTDLPNRLIHGQSLPFLVSFTDHGKRIRKKAFLNVVEATAQQRDDNGESEPRPLLDDGKDPDPKAGDGFFSMRFGGESLSSGNGELIISAKGRTFVREKRMSYEVVPPVTLEVKPGEIPNQLLLTLTPAADLVDPASVKSQVWLETAEGEQTPLDLIQDAGGVSQGILDITTFFGARKIVVSVDAKTVVGESVEYFDAPVEVEGILPPPAAVEPKPEPVAEPAPTPAAESPAVTVEEKRAEEPEPAVEEEEEGWLMTAVWIGVGNLLLLLALGGGFWWMRRRNQQGLVSLLDEELPESKPAAEVEEAA</sequence>